<dbReference type="InterPro" id="IPR008920">
    <property type="entry name" value="TF_FadR/GntR_C"/>
</dbReference>
<dbReference type="Gene3D" id="1.10.10.10">
    <property type="entry name" value="Winged helix-like DNA-binding domain superfamily/Winged helix DNA-binding domain"/>
    <property type="match status" value="1"/>
</dbReference>
<dbReference type="SUPFAM" id="SSF46785">
    <property type="entry name" value="Winged helix' DNA-binding domain"/>
    <property type="match status" value="1"/>
</dbReference>
<dbReference type="SUPFAM" id="SSF48008">
    <property type="entry name" value="GntR ligand-binding domain-like"/>
    <property type="match status" value="1"/>
</dbReference>
<evidence type="ECO:0000259" key="4">
    <source>
        <dbReference type="PROSITE" id="PS50949"/>
    </source>
</evidence>
<evidence type="ECO:0000313" key="5">
    <source>
        <dbReference type="EMBL" id="AKG46600.1"/>
    </source>
</evidence>
<dbReference type="RefSeq" id="WP_030732035.1">
    <property type="nucleotide sequence ID" value="NZ_CBDRAA010000015.1"/>
</dbReference>
<feature type="domain" description="HTH gntR-type" evidence="4">
    <location>
        <begin position="1"/>
        <end position="64"/>
    </location>
</feature>
<keyword evidence="3" id="KW-0804">Transcription</keyword>
<dbReference type="InterPro" id="IPR036390">
    <property type="entry name" value="WH_DNA-bd_sf"/>
</dbReference>
<dbReference type="KEGG" id="sxi:SXIM_52160"/>
<dbReference type="HOGENOM" id="CLU_017584_5_1_11"/>
<accession>A0A0F7G242</accession>
<dbReference type="PROSITE" id="PS50949">
    <property type="entry name" value="HTH_GNTR"/>
    <property type="match status" value="1"/>
</dbReference>
<dbReference type="AlphaFoldDB" id="A0A0F7G242"/>
<keyword evidence="1" id="KW-0805">Transcription regulation</keyword>
<dbReference type="STRING" id="408015.SXIM_52160"/>
<evidence type="ECO:0000256" key="3">
    <source>
        <dbReference type="ARBA" id="ARBA00023163"/>
    </source>
</evidence>
<dbReference type="SMART" id="SM00345">
    <property type="entry name" value="HTH_GNTR"/>
    <property type="match status" value="1"/>
</dbReference>
<dbReference type="InterPro" id="IPR000524">
    <property type="entry name" value="Tscrpt_reg_HTH_GntR"/>
</dbReference>
<evidence type="ECO:0000256" key="1">
    <source>
        <dbReference type="ARBA" id="ARBA00023015"/>
    </source>
</evidence>
<dbReference type="PANTHER" id="PTHR43537">
    <property type="entry name" value="TRANSCRIPTIONAL REGULATOR, GNTR FAMILY"/>
    <property type="match status" value="1"/>
</dbReference>
<organism evidence="5 6">
    <name type="scientific">Streptomyces xiamenensis</name>
    <dbReference type="NCBI Taxonomy" id="408015"/>
    <lineage>
        <taxon>Bacteria</taxon>
        <taxon>Bacillati</taxon>
        <taxon>Actinomycetota</taxon>
        <taxon>Actinomycetes</taxon>
        <taxon>Kitasatosporales</taxon>
        <taxon>Streptomycetaceae</taxon>
        <taxon>Streptomyces</taxon>
    </lineage>
</organism>
<dbReference type="Gene3D" id="1.20.120.530">
    <property type="entry name" value="GntR ligand-binding domain-like"/>
    <property type="match status" value="1"/>
</dbReference>
<reference evidence="5" key="1">
    <citation type="submission" date="2019-08" db="EMBL/GenBank/DDBJ databases">
        <title>Complete genome sequence of a mangrove-derived Streptomyces xiamenensis.</title>
        <authorList>
            <person name="Xu J."/>
        </authorList>
    </citation>
    <scope>NUCLEOTIDE SEQUENCE</scope>
    <source>
        <strain evidence="5">318</strain>
    </source>
</reference>
<keyword evidence="6" id="KW-1185">Reference proteome</keyword>
<dbReference type="GO" id="GO:0003677">
    <property type="term" value="F:DNA binding"/>
    <property type="evidence" value="ECO:0007669"/>
    <property type="project" value="UniProtKB-KW"/>
</dbReference>
<dbReference type="PRINTS" id="PR00035">
    <property type="entry name" value="HTHGNTR"/>
</dbReference>
<protein>
    <submittedName>
        <fullName evidence="5">Transcriptional regulator</fullName>
    </submittedName>
</protein>
<dbReference type="InterPro" id="IPR036388">
    <property type="entry name" value="WH-like_DNA-bd_sf"/>
</dbReference>
<evidence type="ECO:0000313" key="6">
    <source>
        <dbReference type="Proteomes" id="UP000034034"/>
    </source>
</evidence>
<proteinExistence type="predicted"/>
<dbReference type="SMART" id="SM00895">
    <property type="entry name" value="FCD"/>
    <property type="match status" value="1"/>
</dbReference>
<dbReference type="CDD" id="cd07377">
    <property type="entry name" value="WHTH_GntR"/>
    <property type="match status" value="1"/>
</dbReference>
<keyword evidence="2" id="KW-0238">DNA-binding</keyword>
<dbReference type="Pfam" id="PF07729">
    <property type="entry name" value="FCD"/>
    <property type="match status" value="1"/>
</dbReference>
<evidence type="ECO:0000256" key="2">
    <source>
        <dbReference type="ARBA" id="ARBA00023125"/>
    </source>
</evidence>
<dbReference type="PATRIC" id="fig|408015.6.peg.5279"/>
<dbReference type="PANTHER" id="PTHR43537:SF5">
    <property type="entry name" value="UXU OPERON TRANSCRIPTIONAL REGULATOR"/>
    <property type="match status" value="1"/>
</dbReference>
<dbReference type="EMBL" id="CP009922">
    <property type="protein sequence ID" value="AKG46600.1"/>
    <property type="molecule type" value="Genomic_DNA"/>
</dbReference>
<gene>
    <name evidence="5" type="ORF">SXIM_52160</name>
</gene>
<dbReference type="InterPro" id="IPR011711">
    <property type="entry name" value="GntR_C"/>
</dbReference>
<sequence length="213" mass="23617">MDVTRGIRELILAGELVPNQRLVEADLVEQFQVSRAAVREALSELVSEGLVERIQNRGARVRTITLEAAIQITEARSALESLCAEKAALLITDEEIAELRRIGADMSGAVQEGDLGRYSLGNRELHTRVNQISRQDVVMELLERLNGQSVRHQYRLALKPGRPAVSLPEHLAIIDAITRRDPRAAAEAMRAHLSSVIDALREFDATVQGEKRT</sequence>
<name>A0A0F7G242_9ACTN</name>
<dbReference type="Proteomes" id="UP000034034">
    <property type="component" value="Chromosome"/>
</dbReference>
<dbReference type="Pfam" id="PF00392">
    <property type="entry name" value="GntR"/>
    <property type="match status" value="1"/>
</dbReference>
<dbReference type="GO" id="GO:0003700">
    <property type="term" value="F:DNA-binding transcription factor activity"/>
    <property type="evidence" value="ECO:0007669"/>
    <property type="project" value="InterPro"/>
</dbReference>